<dbReference type="PANTHER" id="PTHR23148">
    <property type="entry name" value="SERINE/ARGININE REGULATED NUCLEAR MATRIX PROTEIN"/>
    <property type="match status" value="1"/>
</dbReference>
<dbReference type="Proteomes" id="UP000261660">
    <property type="component" value="Unplaced"/>
</dbReference>
<proteinExistence type="inferred from homology"/>
<feature type="compositionally biased region" description="Low complexity" evidence="5">
    <location>
        <begin position="534"/>
        <end position="547"/>
    </location>
</feature>
<dbReference type="Pfam" id="PF01480">
    <property type="entry name" value="PWI"/>
    <property type="match status" value="1"/>
</dbReference>
<evidence type="ECO:0000259" key="6">
    <source>
        <dbReference type="PROSITE" id="PS51025"/>
    </source>
</evidence>
<dbReference type="Gene3D" id="1.20.1390.10">
    <property type="entry name" value="PWI domain"/>
    <property type="match status" value="1"/>
</dbReference>
<evidence type="ECO:0000256" key="3">
    <source>
        <dbReference type="ARBA" id="ARBA00023187"/>
    </source>
</evidence>
<dbReference type="FunFam" id="1.20.1390.10:FF:000002">
    <property type="entry name" value="Serine/arginine repetitive matrix 1 isoform 2"/>
    <property type="match status" value="1"/>
</dbReference>
<reference evidence="7" key="1">
    <citation type="submission" date="2025-08" db="UniProtKB">
        <authorList>
            <consortium name="Ensembl"/>
        </authorList>
    </citation>
    <scope>IDENTIFICATION</scope>
</reference>
<feature type="compositionally biased region" description="Low complexity" evidence="5">
    <location>
        <begin position="647"/>
        <end position="664"/>
    </location>
</feature>
<organism evidence="7 8">
    <name type="scientific">Labrus bergylta</name>
    <name type="common">ballan wrasse</name>
    <dbReference type="NCBI Taxonomy" id="56723"/>
    <lineage>
        <taxon>Eukaryota</taxon>
        <taxon>Metazoa</taxon>
        <taxon>Chordata</taxon>
        <taxon>Craniata</taxon>
        <taxon>Vertebrata</taxon>
        <taxon>Euteleostomi</taxon>
        <taxon>Actinopterygii</taxon>
        <taxon>Neopterygii</taxon>
        <taxon>Teleostei</taxon>
        <taxon>Neoteleostei</taxon>
        <taxon>Acanthomorphata</taxon>
        <taxon>Eupercaria</taxon>
        <taxon>Labriformes</taxon>
        <taxon>Labridae</taxon>
        <taxon>Labrus</taxon>
    </lineage>
</organism>
<keyword evidence="3" id="KW-0508">mRNA splicing</keyword>
<dbReference type="PANTHER" id="PTHR23148:SF0">
    <property type="entry name" value="SERINE_ARGININE REPETITIVE MATRIX PROTEIN 1"/>
    <property type="match status" value="1"/>
</dbReference>
<feature type="compositionally biased region" description="Basic residues" evidence="5">
    <location>
        <begin position="332"/>
        <end position="347"/>
    </location>
</feature>
<evidence type="ECO:0000256" key="4">
    <source>
        <dbReference type="ARBA" id="ARBA00067280"/>
    </source>
</evidence>
<sequence length="682" mass="78344">MDAGFFRGTSAEQDNRFSNKQKKLLKQLKFAECLDKKVDMTKVNLEVIKPWITQRVTEILGFEDDVVIEFIFNQLEEKHPDSKMMQINLTGFLNGRNAREFMKDLWPLLLSAQENIAGIPSAFLEQKKEEIKQRQIEQEKLASLKKVDEDKKEIRERAQSKSPRRRKTRSPSPRRRSPVKRERKRSASRSPRRKPSPVGGGSPPPPLMQLPTKPLEQLVEPETSEPRAMPEPVIQETSSTCDNVVEVVKADSVTDVKEPSPEKVHKKEERPRSREKEKDSRRERPHHRSRSHSRSRRRRSRSRSYSPRRRPSPRRRMSPRRRSPPRRGPPGPRHRHRRSPVRRRRSRSASSSGSSSSGSRSPKKAMKRISNTPPRKQVLHPDTSNSPAGKDRRSQSPRARRGRGSASPARSSGMSYMLCSLSFHIFFCLTARVKQWLMFSVRFVSDTGSSSSDDEGPKRQTAGPGARNGEVRRRRSRTPSPRRRHRDTSPRKRRSPSPPGRRRRSPSPPRRRRSPSPPRRRSPSPPPRRRSPSPRRYSPPIQRRYSPSPVPALKRRLSISPPKRSSPGAKRRFSRSPKRRSSPAQRRRTPPLSSSPPRHRRSPMLQSVRPSRDTRSPIAAAGRLSPSPANRSRTVRGSPSPKGRYETSSTSPSNQRRQQSPSHSGKPIRRVSRTPEPHNNQR</sequence>
<feature type="region of interest" description="Disordered" evidence="5">
    <location>
        <begin position="446"/>
        <end position="682"/>
    </location>
</feature>
<dbReference type="GO" id="GO:0003723">
    <property type="term" value="F:RNA binding"/>
    <property type="evidence" value="ECO:0007669"/>
    <property type="project" value="TreeGrafter"/>
</dbReference>
<dbReference type="InterPro" id="IPR036483">
    <property type="entry name" value="PWI_dom_sf"/>
</dbReference>
<dbReference type="PROSITE" id="PS51025">
    <property type="entry name" value="PWI"/>
    <property type="match status" value="1"/>
</dbReference>
<dbReference type="GeneTree" id="ENSGT00940000165733"/>
<feature type="compositionally biased region" description="Polar residues" evidence="5">
    <location>
        <begin position="627"/>
        <end position="637"/>
    </location>
</feature>
<dbReference type="InterPro" id="IPR052225">
    <property type="entry name" value="Ser/Arg_repetitive_matrix"/>
</dbReference>
<dbReference type="GO" id="GO:0006397">
    <property type="term" value="P:mRNA processing"/>
    <property type="evidence" value="ECO:0007669"/>
    <property type="project" value="UniProtKB-KW"/>
</dbReference>
<dbReference type="AlphaFoldDB" id="A0A3Q3FG27"/>
<accession>A0A3Q3FG27</accession>
<feature type="compositionally biased region" description="Low complexity" evidence="5">
    <location>
        <begin position="348"/>
        <end position="360"/>
    </location>
</feature>
<dbReference type="InterPro" id="IPR002483">
    <property type="entry name" value="PWI_dom"/>
</dbReference>
<evidence type="ECO:0000313" key="7">
    <source>
        <dbReference type="Ensembl" id="ENSLBEP00000018192.1"/>
    </source>
</evidence>
<feature type="compositionally biased region" description="Basic residues" evidence="5">
    <location>
        <begin position="162"/>
        <end position="195"/>
    </location>
</feature>
<dbReference type="GO" id="GO:0005681">
    <property type="term" value="C:spliceosomal complex"/>
    <property type="evidence" value="ECO:0007669"/>
    <property type="project" value="TreeGrafter"/>
</dbReference>
<evidence type="ECO:0000256" key="5">
    <source>
        <dbReference type="SAM" id="MobiDB-lite"/>
    </source>
</evidence>
<dbReference type="SUPFAM" id="SSF101233">
    <property type="entry name" value="PWI domain"/>
    <property type="match status" value="1"/>
</dbReference>
<feature type="compositionally biased region" description="Basic and acidic residues" evidence="5">
    <location>
        <begin position="148"/>
        <end position="159"/>
    </location>
</feature>
<protein>
    <recommendedName>
        <fullName evidence="4">Serine/arginine repetitive matrix protein 1</fullName>
    </recommendedName>
</protein>
<name>A0A3Q3FG27_9LABR</name>
<evidence type="ECO:0000256" key="1">
    <source>
        <dbReference type="ARBA" id="ARBA00010269"/>
    </source>
</evidence>
<comment type="similarity">
    <text evidence="1">Belongs to the splicing factor SR family.</text>
</comment>
<dbReference type="Ensembl" id="ENSLBET00000019207.1">
    <property type="protein sequence ID" value="ENSLBEP00000018192.1"/>
    <property type="gene ID" value="ENSLBEG00000013936.1"/>
</dbReference>
<keyword evidence="8" id="KW-1185">Reference proteome</keyword>
<dbReference type="GO" id="GO:0008380">
    <property type="term" value="P:RNA splicing"/>
    <property type="evidence" value="ECO:0007669"/>
    <property type="project" value="UniProtKB-KW"/>
</dbReference>
<feature type="compositionally biased region" description="Basic residues" evidence="5">
    <location>
        <begin position="569"/>
        <end position="589"/>
    </location>
</feature>
<evidence type="ECO:0000313" key="8">
    <source>
        <dbReference type="Proteomes" id="UP000261660"/>
    </source>
</evidence>
<feature type="compositionally biased region" description="Basic residues" evidence="5">
    <location>
        <begin position="472"/>
        <end position="533"/>
    </location>
</feature>
<feature type="region of interest" description="Disordered" evidence="5">
    <location>
        <begin position="148"/>
        <end position="412"/>
    </location>
</feature>
<feature type="compositionally biased region" description="Basic and acidic residues" evidence="5">
    <location>
        <begin position="248"/>
        <end position="282"/>
    </location>
</feature>
<feature type="compositionally biased region" description="Basic residues" evidence="5">
    <location>
        <begin position="283"/>
        <end position="325"/>
    </location>
</feature>
<dbReference type="GO" id="GO:0048024">
    <property type="term" value="P:regulation of mRNA splicing, via spliceosome"/>
    <property type="evidence" value="ECO:0007669"/>
    <property type="project" value="TreeGrafter"/>
</dbReference>
<dbReference type="SMART" id="SM00311">
    <property type="entry name" value="PWI"/>
    <property type="match status" value="1"/>
</dbReference>
<keyword evidence="2" id="KW-0507">mRNA processing</keyword>
<reference evidence="7" key="2">
    <citation type="submission" date="2025-09" db="UniProtKB">
        <authorList>
            <consortium name="Ensembl"/>
        </authorList>
    </citation>
    <scope>IDENTIFICATION</scope>
</reference>
<evidence type="ECO:0000256" key="2">
    <source>
        <dbReference type="ARBA" id="ARBA00022664"/>
    </source>
</evidence>
<feature type="domain" description="PWI" evidence="6">
    <location>
        <begin position="27"/>
        <end position="126"/>
    </location>
</feature>